<feature type="transmembrane region" description="Helical" evidence="7">
    <location>
        <begin position="137"/>
        <end position="157"/>
    </location>
</feature>
<evidence type="ECO:0000313" key="9">
    <source>
        <dbReference type="EMBL" id="HJA03449.1"/>
    </source>
</evidence>
<organism evidence="9 10">
    <name type="scientific">Candidatus Microbacterium stercoravium</name>
    <dbReference type="NCBI Taxonomy" id="2838697"/>
    <lineage>
        <taxon>Bacteria</taxon>
        <taxon>Bacillati</taxon>
        <taxon>Actinomycetota</taxon>
        <taxon>Actinomycetes</taxon>
        <taxon>Micrococcales</taxon>
        <taxon>Microbacteriaceae</taxon>
        <taxon>Microbacterium</taxon>
    </lineage>
</organism>
<dbReference type="CDD" id="cd06261">
    <property type="entry name" value="TM_PBP2"/>
    <property type="match status" value="1"/>
</dbReference>
<protein>
    <submittedName>
        <fullName evidence="9">ABC transporter permease</fullName>
    </submittedName>
</protein>
<name>A0A9D2KFA9_9MICO</name>
<evidence type="ECO:0000256" key="3">
    <source>
        <dbReference type="ARBA" id="ARBA00022475"/>
    </source>
</evidence>
<feature type="transmembrane region" description="Helical" evidence="7">
    <location>
        <begin position="97"/>
        <end position="125"/>
    </location>
</feature>
<comment type="caution">
    <text evidence="9">The sequence shown here is derived from an EMBL/GenBank/DDBJ whole genome shotgun (WGS) entry which is preliminary data.</text>
</comment>
<keyword evidence="2 7" id="KW-0813">Transport</keyword>
<feature type="transmembrane region" description="Helical" evidence="7">
    <location>
        <begin position="31"/>
        <end position="52"/>
    </location>
</feature>
<reference evidence="9" key="2">
    <citation type="submission" date="2021-04" db="EMBL/GenBank/DDBJ databases">
        <authorList>
            <person name="Gilroy R."/>
        </authorList>
    </citation>
    <scope>NUCLEOTIDE SEQUENCE</scope>
    <source>
        <strain evidence="9">ChiHjej8B7-3636</strain>
    </source>
</reference>
<evidence type="ECO:0000259" key="8">
    <source>
        <dbReference type="PROSITE" id="PS50928"/>
    </source>
</evidence>
<comment type="subcellular location">
    <subcellularLocation>
        <location evidence="1 7">Cell membrane</location>
        <topology evidence="1 7">Multi-pass membrane protein</topology>
    </subcellularLocation>
</comment>
<dbReference type="PANTHER" id="PTHR43386:SF25">
    <property type="entry name" value="PEPTIDE ABC TRANSPORTER PERMEASE PROTEIN"/>
    <property type="match status" value="1"/>
</dbReference>
<dbReference type="GO" id="GO:0055085">
    <property type="term" value="P:transmembrane transport"/>
    <property type="evidence" value="ECO:0007669"/>
    <property type="project" value="InterPro"/>
</dbReference>
<dbReference type="PROSITE" id="PS50928">
    <property type="entry name" value="ABC_TM1"/>
    <property type="match status" value="1"/>
</dbReference>
<dbReference type="EMBL" id="DXAM01000017">
    <property type="protein sequence ID" value="HJA03449.1"/>
    <property type="molecule type" value="Genomic_DNA"/>
</dbReference>
<keyword evidence="4 7" id="KW-0812">Transmembrane</keyword>
<feature type="transmembrane region" description="Helical" evidence="7">
    <location>
        <begin position="267"/>
        <end position="293"/>
    </location>
</feature>
<dbReference type="AlphaFoldDB" id="A0A9D2KFA9"/>
<dbReference type="InterPro" id="IPR000515">
    <property type="entry name" value="MetI-like"/>
</dbReference>
<feature type="transmembrane region" description="Helical" evidence="7">
    <location>
        <begin position="163"/>
        <end position="182"/>
    </location>
</feature>
<sequence length="302" mass="31457">MSAVNLVRRPKLEVAADGALKPRGGRPAPTAAVIASAAVLALIALFVVWPSLFTGWDPIRSDVANSLRAPSGEHWFGTDRLGRDVFSRVVYGARYSILIGIAATAIGVTGGTLLGIGAGLSGAFVRGAVGRFLDEALTRVIDVFSSLPAILLAMLVVTFTGPGIGNIAIAIGIAGMPLYARVVRSQTMIVVRTDYVAHAAVYGRSRAAVLAEHVLPNALTAVPVLAAIDIGTSILAVSGLSFLGLGPQPPTPEWGVMLAEGRDILRIAPWAGFFPGLFITATVIAVTIVGRWFQRAADRSIS</sequence>
<dbReference type="InterPro" id="IPR050366">
    <property type="entry name" value="BP-dependent_transpt_permease"/>
</dbReference>
<dbReference type="PANTHER" id="PTHR43386">
    <property type="entry name" value="OLIGOPEPTIDE TRANSPORT SYSTEM PERMEASE PROTEIN APPC"/>
    <property type="match status" value="1"/>
</dbReference>
<evidence type="ECO:0000256" key="1">
    <source>
        <dbReference type="ARBA" id="ARBA00004651"/>
    </source>
</evidence>
<dbReference type="SUPFAM" id="SSF161098">
    <property type="entry name" value="MetI-like"/>
    <property type="match status" value="1"/>
</dbReference>
<feature type="transmembrane region" description="Helical" evidence="7">
    <location>
        <begin position="224"/>
        <end position="247"/>
    </location>
</feature>
<evidence type="ECO:0000256" key="7">
    <source>
        <dbReference type="RuleBase" id="RU363032"/>
    </source>
</evidence>
<evidence type="ECO:0000256" key="2">
    <source>
        <dbReference type="ARBA" id="ARBA00022448"/>
    </source>
</evidence>
<accession>A0A9D2KFA9</accession>
<keyword evidence="3" id="KW-1003">Cell membrane</keyword>
<keyword evidence="5 7" id="KW-1133">Transmembrane helix</keyword>
<dbReference type="GO" id="GO:0005886">
    <property type="term" value="C:plasma membrane"/>
    <property type="evidence" value="ECO:0007669"/>
    <property type="project" value="UniProtKB-SubCell"/>
</dbReference>
<keyword evidence="6 7" id="KW-0472">Membrane</keyword>
<evidence type="ECO:0000256" key="6">
    <source>
        <dbReference type="ARBA" id="ARBA00023136"/>
    </source>
</evidence>
<dbReference type="Proteomes" id="UP000824220">
    <property type="component" value="Unassembled WGS sequence"/>
</dbReference>
<dbReference type="Pfam" id="PF00528">
    <property type="entry name" value="BPD_transp_1"/>
    <property type="match status" value="1"/>
</dbReference>
<reference evidence="9" key="1">
    <citation type="journal article" date="2021" name="PeerJ">
        <title>Extensive microbial diversity within the chicken gut microbiome revealed by metagenomics and culture.</title>
        <authorList>
            <person name="Gilroy R."/>
            <person name="Ravi A."/>
            <person name="Getino M."/>
            <person name="Pursley I."/>
            <person name="Horton D.L."/>
            <person name="Alikhan N.F."/>
            <person name="Baker D."/>
            <person name="Gharbi K."/>
            <person name="Hall N."/>
            <person name="Watson M."/>
            <person name="Adriaenssens E.M."/>
            <person name="Foster-Nyarko E."/>
            <person name="Jarju S."/>
            <person name="Secka A."/>
            <person name="Antonio M."/>
            <person name="Oren A."/>
            <person name="Chaudhuri R.R."/>
            <person name="La Ragione R."/>
            <person name="Hildebrand F."/>
            <person name="Pallen M.J."/>
        </authorList>
    </citation>
    <scope>NUCLEOTIDE SEQUENCE</scope>
    <source>
        <strain evidence="9">ChiHjej8B7-3636</strain>
    </source>
</reference>
<proteinExistence type="inferred from homology"/>
<feature type="domain" description="ABC transmembrane type-1" evidence="8">
    <location>
        <begin position="93"/>
        <end position="290"/>
    </location>
</feature>
<evidence type="ECO:0000256" key="5">
    <source>
        <dbReference type="ARBA" id="ARBA00022989"/>
    </source>
</evidence>
<dbReference type="InterPro" id="IPR035906">
    <property type="entry name" value="MetI-like_sf"/>
</dbReference>
<gene>
    <name evidence="9" type="ORF">H9800_01120</name>
</gene>
<evidence type="ECO:0000256" key="4">
    <source>
        <dbReference type="ARBA" id="ARBA00022692"/>
    </source>
</evidence>
<evidence type="ECO:0000313" key="10">
    <source>
        <dbReference type="Proteomes" id="UP000824220"/>
    </source>
</evidence>
<dbReference type="Gene3D" id="1.10.3720.10">
    <property type="entry name" value="MetI-like"/>
    <property type="match status" value="1"/>
</dbReference>
<comment type="similarity">
    <text evidence="7">Belongs to the binding-protein-dependent transport system permease family.</text>
</comment>